<reference evidence="1" key="1">
    <citation type="journal article" date="2020" name="Nature">
        <title>Giant virus diversity and host interactions through global metagenomics.</title>
        <authorList>
            <person name="Schulz F."/>
            <person name="Roux S."/>
            <person name="Paez-Espino D."/>
            <person name="Jungbluth S."/>
            <person name="Walsh D.A."/>
            <person name="Denef V.J."/>
            <person name="McMahon K.D."/>
            <person name="Konstantinidis K.T."/>
            <person name="Eloe-Fadrosh E.A."/>
            <person name="Kyrpides N.C."/>
            <person name="Woyke T."/>
        </authorList>
    </citation>
    <scope>NUCLEOTIDE SEQUENCE</scope>
    <source>
        <strain evidence="1">GVMAG-M-3300027708-39</strain>
    </source>
</reference>
<name>A0A6C0JF65_9ZZZZ</name>
<evidence type="ECO:0000313" key="1">
    <source>
        <dbReference type="EMBL" id="QHU04249.1"/>
    </source>
</evidence>
<organism evidence="1">
    <name type="scientific">viral metagenome</name>
    <dbReference type="NCBI Taxonomy" id="1070528"/>
    <lineage>
        <taxon>unclassified sequences</taxon>
        <taxon>metagenomes</taxon>
        <taxon>organismal metagenomes</taxon>
    </lineage>
</organism>
<protein>
    <submittedName>
        <fullName evidence="1">Uncharacterized protein</fullName>
    </submittedName>
</protein>
<sequence length="80" mass="9511">MDLTINIEDYLETNKIKISPIVFQKMNLIYNALDEGWSIKKKGTSYIFTKKHENKKEIIEDSYLLKFMKSNLDLHKTVEK</sequence>
<accession>A0A6C0JF65</accession>
<dbReference type="EMBL" id="MN740394">
    <property type="protein sequence ID" value="QHU04249.1"/>
    <property type="molecule type" value="Genomic_DNA"/>
</dbReference>
<dbReference type="AlphaFoldDB" id="A0A6C0JF65"/>
<proteinExistence type="predicted"/>